<keyword evidence="3" id="KW-1185">Reference proteome</keyword>
<organism evidence="2 3">
    <name type="scientific">Ectocarpus siliculosus</name>
    <name type="common">Brown alga</name>
    <name type="synonym">Conferva siliculosa</name>
    <dbReference type="NCBI Taxonomy" id="2880"/>
    <lineage>
        <taxon>Eukaryota</taxon>
        <taxon>Sar</taxon>
        <taxon>Stramenopiles</taxon>
        <taxon>Ochrophyta</taxon>
        <taxon>PX clade</taxon>
        <taxon>Phaeophyceae</taxon>
        <taxon>Ectocarpales</taxon>
        <taxon>Ectocarpaceae</taxon>
        <taxon>Ectocarpus</taxon>
    </lineage>
</organism>
<dbReference type="AlphaFoldDB" id="D7G471"/>
<evidence type="ECO:0000313" key="2">
    <source>
        <dbReference type="EMBL" id="CBJ27086.1"/>
    </source>
</evidence>
<proteinExistence type="predicted"/>
<dbReference type="InParanoid" id="D7G471"/>
<reference evidence="2 3" key="1">
    <citation type="journal article" date="2010" name="Nature">
        <title>The Ectocarpus genome and the independent evolution of multicellularity in brown algae.</title>
        <authorList>
            <person name="Cock J.M."/>
            <person name="Sterck L."/>
            <person name="Rouze P."/>
            <person name="Scornet D."/>
            <person name="Allen A.E."/>
            <person name="Amoutzias G."/>
            <person name="Anthouard V."/>
            <person name="Artiguenave F."/>
            <person name="Aury J.M."/>
            <person name="Badger J.H."/>
            <person name="Beszteri B."/>
            <person name="Billiau K."/>
            <person name="Bonnet E."/>
            <person name="Bothwell J.H."/>
            <person name="Bowler C."/>
            <person name="Boyen C."/>
            <person name="Brownlee C."/>
            <person name="Carrano C.J."/>
            <person name="Charrier B."/>
            <person name="Cho G.Y."/>
            <person name="Coelho S.M."/>
            <person name="Collen J."/>
            <person name="Corre E."/>
            <person name="Da Silva C."/>
            <person name="Delage L."/>
            <person name="Delaroque N."/>
            <person name="Dittami S.M."/>
            <person name="Doulbeau S."/>
            <person name="Elias M."/>
            <person name="Farnham G."/>
            <person name="Gachon C.M."/>
            <person name="Gschloessl B."/>
            <person name="Heesch S."/>
            <person name="Jabbari K."/>
            <person name="Jubin C."/>
            <person name="Kawai H."/>
            <person name="Kimura K."/>
            <person name="Kloareg B."/>
            <person name="Kupper F.C."/>
            <person name="Lang D."/>
            <person name="Le Bail A."/>
            <person name="Leblanc C."/>
            <person name="Lerouge P."/>
            <person name="Lohr M."/>
            <person name="Lopez P.J."/>
            <person name="Martens C."/>
            <person name="Maumus F."/>
            <person name="Michel G."/>
            <person name="Miranda-Saavedra D."/>
            <person name="Morales J."/>
            <person name="Moreau H."/>
            <person name="Motomura T."/>
            <person name="Nagasato C."/>
            <person name="Napoli C.A."/>
            <person name="Nelson D.R."/>
            <person name="Nyvall-Collen P."/>
            <person name="Peters A.F."/>
            <person name="Pommier C."/>
            <person name="Potin P."/>
            <person name="Poulain J."/>
            <person name="Quesneville H."/>
            <person name="Read B."/>
            <person name="Rensing S.A."/>
            <person name="Ritter A."/>
            <person name="Rousvoal S."/>
            <person name="Samanta M."/>
            <person name="Samson G."/>
            <person name="Schroeder D.C."/>
            <person name="Segurens B."/>
            <person name="Strittmatter M."/>
            <person name="Tonon T."/>
            <person name="Tregear J.W."/>
            <person name="Valentin K."/>
            <person name="von Dassow P."/>
            <person name="Yamagishi T."/>
            <person name="Van de Peer Y."/>
            <person name="Wincker P."/>
        </authorList>
    </citation>
    <scope>NUCLEOTIDE SEQUENCE [LARGE SCALE GENOMIC DNA]</scope>
    <source>
        <strain evidence="3">Ec32 / CCAP1310/4</strain>
    </source>
</reference>
<dbReference type="EMBL" id="FN648763">
    <property type="protein sequence ID" value="CBJ27086.1"/>
    <property type="molecule type" value="Genomic_DNA"/>
</dbReference>
<evidence type="ECO:0008006" key="4">
    <source>
        <dbReference type="Google" id="ProtNLM"/>
    </source>
</evidence>
<dbReference type="STRING" id="2880.D7G471"/>
<accession>D7G471</accession>
<dbReference type="EMBL" id="FN649740">
    <property type="protein sequence ID" value="CBJ27086.1"/>
    <property type="molecule type" value="Genomic_DNA"/>
</dbReference>
<dbReference type="OrthoDB" id="2096280at2759"/>
<sequence>MMPPRAGIVYDRNEGGVASCVREVQRPGTPEAIRKWRRSGTSPPGQRVLHPGQIGDAQDVDPKISFGSGGVKASDHVGDIWLQPGADTDVNRLKLALAESVYRSTKREPLGKGYQRGHQLPPKVKSDAFTFGVSSDKSEAAKSLLYPHPSAVDMEESGARCGPGEQRRRGYIWDVDIENHRFGRPGSLASPLCLDSGSEPSRLVSKKLDDFRETQDTIGRAKNLGHDPRKKLGKHVYGKEAVKRGPNEWDARSCVEGNYSWAEQQPDNDLGKSITPGFRNAIAEGRAFGVPSIRSDIQPYAQRSVADTQNYGDDSSARQVGIPSSPRNQGIW</sequence>
<feature type="region of interest" description="Disordered" evidence="1">
    <location>
        <begin position="299"/>
        <end position="332"/>
    </location>
</feature>
<gene>
    <name evidence="2" type="ORF">Esi_0055_0030</name>
</gene>
<feature type="region of interest" description="Disordered" evidence="1">
    <location>
        <begin position="26"/>
        <end position="60"/>
    </location>
</feature>
<protein>
    <recommendedName>
        <fullName evidence="4">Flagellar associated protein</fullName>
    </recommendedName>
</protein>
<evidence type="ECO:0000313" key="3">
    <source>
        <dbReference type="Proteomes" id="UP000002630"/>
    </source>
</evidence>
<name>D7G471_ECTSI</name>
<dbReference type="OMA" id="EANYASH"/>
<dbReference type="eggNOG" id="ENOG502QV2M">
    <property type="taxonomic scope" value="Eukaryota"/>
</dbReference>
<evidence type="ECO:0000256" key="1">
    <source>
        <dbReference type="SAM" id="MobiDB-lite"/>
    </source>
</evidence>
<dbReference type="Proteomes" id="UP000002630">
    <property type="component" value="Linkage Group LG15"/>
</dbReference>